<evidence type="ECO:0000313" key="8">
    <source>
        <dbReference type="Proteomes" id="UP000078544"/>
    </source>
</evidence>
<comment type="similarity">
    <text evidence="3">Belongs to the RRG9 family.</text>
</comment>
<feature type="compositionally biased region" description="Polar residues" evidence="6">
    <location>
        <begin position="54"/>
        <end position="63"/>
    </location>
</feature>
<dbReference type="STRING" id="1081109.A0A162JK50"/>
<name>A0A162JK50_9HYPO</name>
<evidence type="ECO:0000313" key="7">
    <source>
        <dbReference type="EMBL" id="KZZ97309.1"/>
    </source>
</evidence>
<evidence type="ECO:0000256" key="3">
    <source>
        <dbReference type="ARBA" id="ARBA00010895"/>
    </source>
</evidence>
<comment type="subcellular location">
    <subcellularLocation>
        <location evidence="2">Mitochondrion</location>
    </subcellularLocation>
</comment>
<reference evidence="7 8" key="1">
    <citation type="journal article" date="2016" name="Genome Biol. Evol.">
        <title>Divergent and convergent evolution of fungal pathogenicity.</title>
        <authorList>
            <person name="Shang Y."/>
            <person name="Xiao G."/>
            <person name="Zheng P."/>
            <person name="Cen K."/>
            <person name="Zhan S."/>
            <person name="Wang C."/>
        </authorList>
    </citation>
    <scope>NUCLEOTIDE SEQUENCE [LARGE SCALE GENOMIC DNA]</scope>
    <source>
        <strain evidence="7 8">RCEF 2490</strain>
    </source>
</reference>
<keyword evidence="8" id="KW-1185">Reference proteome</keyword>
<dbReference type="EMBL" id="AZGY01000006">
    <property type="protein sequence ID" value="KZZ97309.1"/>
    <property type="molecule type" value="Genomic_DNA"/>
</dbReference>
<dbReference type="Pfam" id="PF06413">
    <property type="entry name" value="Neugrin"/>
    <property type="match status" value="1"/>
</dbReference>
<protein>
    <recommendedName>
        <fullName evidence="4">Required for respiratory growth protein 9, mitochondrial</fullName>
    </recommendedName>
</protein>
<dbReference type="PANTHER" id="PTHR13475:SF3">
    <property type="entry name" value="NEUGRIN"/>
    <property type="match status" value="1"/>
</dbReference>
<evidence type="ECO:0000256" key="2">
    <source>
        <dbReference type="ARBA" id="ARBA00004173"/>
    </source>
</evidence>
<evidence type="ECO:0000256" key="1">
    <source>
        <dbReference type="ARBA" id="ARBA00003548"/>
    </source>
</evidence>
<sequence>MAHCACRAASWRFFCQGLAQVHGLPAARPVTVTGALGFSGGRRRLFLPPHRSFVGTSRQQSQEAAAPAPDHEQVLPATGRDAGEQKKVAASWPNDRPRKRYQAEKHPGHATHEADNTTRPGSAQSQPKSQHKVASKHKAKPRPQERDAALATPEEKPETREPWRVQKEALKEKFPEGWRPRKRLSPDALAGIRALNAQFPDVYTTSALADKFEVSAESIRRILRSKWTPSADEEQARQERWFRRGKQVWERKAALGIKPPKKWRREGIVRDVEWHERRGKAILLGRQREEEEKHAYRERRARSRHDGGRG</sequence>
<dbReference type="PANTHER" id="PTHR13475">
    <property type="entry name" value="NEUGRIN"/>
    <property type="match status" value="1"/>
</dbReference>
<evidence type="ECO:0000256" key="5">
    <source>
        <dbReference type="ARBA" id="ARBA00022946"/>
    </source>
</evidence>
<feature type="compositionally biased region" description="Polar residues" evidence="6">
    <location>
        <begin position="117"/>
        <end position="128"/>
    </location>
</feature>
<feature type="compositionally biased region" description="Basic and acidic residues" evidence="6">
    <location>
        <begin position="142"/>
        <end position="165"/>
    </location>
</feature>
<feature type="compositionally biased region" description="Basic residues" evidence="6">
    <location>
        <begin position="129"/>
        <end position="141"/>
    </location>
</feature>
<feature type="region of interest" description="Disordered" evidence="6">
    <location>
        <begin position="54"/>
        <end position="165"/>
    </location>
</feature>
<dbReference type="GO" id="GO:0005634">
    <property type="term" value="C:nucleus"/>
    <property type="evidence" value="ECO:0007669"/>
    <property type="project" value="TreeGrafter"/>
</dbReference>
<dbReference type="InterPro" id="IPR010487">
    <property type="entry name" value="NGRN/Rrg9"/>
</dbReference>
<accession>A0A162JK50</accession>
<gene>
    <name evidence="7" type="ORF">AAL_03273</name>
</gene>
<feature type="region of interest" description="Disordered" evidence="6">
    <location>
        <begin position="290"/>
        <end position="310"/>
    </location>
</feature>
<dbReference type="Proteomes" id="UP000078544">
    <property type="component" value="Unassembled WGS sequence"/>
</dbReference>
<feature type="compositionally biased region" description="Basic and acidic residues" evidence="6">
    <location>
        <begin position="101"/>
        <end position="116"/>
    </location>
</feature>
<keyword evidence="5" id="KW-0809">Transit peptide</keyword>
<dbReference type="AlphaFoldDB" id="A0A162JK50"/>
<dbReference type="GO" id="GO:0005739">
    <property type="term" value="C:mitochondrion"/>
    <property type="evidence" value="ECO:0007669"/>
    <property type="project" value="UniProtKB-SubCell"/>
</dbReference>
<evidence type="ECO:0000256" key="6">
    <source>
        <dbReference type="SAM" id="MobiDB-lite"/>
    </source>
</evidence>
<evidence type="ECO:0000256" key="4">
    <source>
        <dbReference type="ARBA" id="ARBA00013566"/>
    </source>
</evidence>
<comment type="function">
    <text evidence="1">Required for respiratory activity and maintenance and expression of the mitochondrial genome.</text>
</comment>
<dbReference type="OrthoDB" id="5578174at2759"/>
<organism evidence="7 8">
    <name type="scientific">Moelleriella libera RCEF 2490</name>
    <dbReference type="NCBI Taxonomy" id="1081109"/>
    <lineage>
        <taxon>Eukaryota</taxon>
        <taxon>Fungi</taxon>
        <taxon>Dikarya</taxon>
        <taxon>Ascomycota</taxon>
        <taxon>Pezizomycotina</taxon>
        <taxon>Sordariomycetes</taxon>
        <taxon>Hypocreomycetidae</taxon>
        <taxon>Hypocreales</taxon>
        <taxon>Clavicipitaceae</taxon>
        <taxon>Moelleriella</taxon>
    </lineage>
</organism>
<comment type="caution">
    <text evidence="7">The sequence shown here is derived from an EMBL/GenBank/DDBJ whole genome shotgun (WGS) entry which is preliminary data.</text>
</comment>
<proteinExistence type="inferred from homology"/>